<keyword evidence="14" id="KW-0969">Cilium</keyword>
<evidence type="ECO:0000313" key="14">
    <source>
        <dbReference type="EMBL" id="MDP4302047.1"/>
    </source>
</evidence>
<sequence>METATLQPLTPNTAAADAPPPGFAARLAALPMGRKLALAGGVLALVALFAFMLMANRGNDYKVLFANLSDKDGGAIVAQLTQMNVPYKYTEGGSAILVPADKVHDVRLKLAQSGLPKGSIVGFELMDNARFGTTQFQERLNFQRGLEGELVRSITALSAVEAARVHLALPNQNGFFRDQQKPSASVLLTLHPGRTLDRAQLAGIVHLVSASVPELNPKAVSVLDQSGSLLAGPPEGMAGANGGGANGMDPQQLQYVNQIETLYTKRIMDILEPVVGRDNLRAQVSAEVDFSQTESTSEEFKPNQNGEPASVRSAQSSEQTNGNAAMPTGVPGAMSNQPPTPATAPINGQAQQMQAAQPGGGASGNTVKRDAVTNYEVDKTVRVTRGATGQVKRLSAAVVVNHRSTVDKKGKTQTVPLSQEEVDKLTALVQETVGFNKDRGDSVKVINAPFQVDKPVEDNTPLWKQPEVQDLVRTLALPLGLTLLALVIVFGAIRPALQAARPPEPAALVDAVVDDLQELPNGSAANGAAAGGAIEIGADGAHLPALPGPEDGVAKRLEEARKLARENPAAVANILRGWVSGASA</sequence>
<keyword evidence="8 9" id="KW-0975">Bacterial flagellum</keyword>
<feature type="compositionally biased region" description="Polar residues" evidence="10">
    <location>
        <begin position="302"/>
        <end position="323"/>
    </location>
</feature>
<name>A0ABT9G6E5_LEPDI</name>
<evidence type="ECO:0000256" key="7">
    <source>
        <dbReference type="ARBA" id="ARBA00023136"/>
    </source>
</evidence>
<gene>
    <name evidence="14" type="primary">fliF</name>
    <name evidence="14" type="ORF">Q8X39_15505</name>
</gene>
<feature type="transmembrane region" description="Helical" evidence="11">
    <location>
        <begin position="475"/>
        <end position="493"/>
    </location>
</feature>
<evidence type="ECO:0000256" key="1">
    <source>
        <dbReference type="ARBA" id="ARBA00004117"/>
    </source>
</evidence>
<comment type="similarity">
    <text evidence="3 9">Belongs to the FliF family.</text>
</comment>
<evidence type="ECO:0000256" key="10">
    <source>
        <dbReference type="SAM" id="MobiDB-lite"/>
    </source>
</evidence>
<keyword evidence="4" id="KW-1003">Cell membrane</keyword>
<dbReference type="PANTHER" id="PTHR30046:SF0">
    <property type="entry name" value="FLAGELLAR M-RING PROTEIN"/>
    <property type="match status" value="1"/>
</dbReference>
<dbReference type="Pfam" id="PF01514">
    <property type="entry name" value="YscJ_FliF"/>
    <property type="match status" value="1"/>
</dbReference>
<feature type="compositionally biased region" description="Low complexity" evidence="10">
    <location>
        <begin position="348"/>
        <end position="357"/>
    </location>
</feature>
<keyword evidence="7 11" id="KW-0472">Membrane</keyword>
<evidence type="ECO:0000256" key="9">
    <source>
        <dbReference type="PIRNR" id="PIRNR004862"/>
    </source>
</evidence>
<dbReference type="EMBL" id="JAUZEE010000008">
    <property type="protein sequence ID" value="MDP4302047.1"/>
    <property type="molecule type" value="Genomic_DNA"/>
</dbReference>
<keyword evidence="15" id="KW-1185">Reference proteome</keyword>
<dbReference type="InterPro" id="IPR000067">
    <property type="entry name" value="FlgMring_FliF"/>
</dbReference>
<dbReference type="NCBIfam" id="TIGR00206">
    <property type="entry name" value="fliF"/>
    <property type="match status" value="1"/>
</dbReference>
<comment type="caution">
    <text evidence="14">The sequence shown here is derived from an EMBL/GenBank/DDBJ whole genome shotgun (WGS) entry which is preliminary data.</text>
</comment>
<proteinExistence type="inferred from homology"/>
<accession>A0ABT9G6E5</accession>
<evidence type="ECO:0000256" key="4">
    <source>
        <dbReference type="ARBA" id="ARBA00022475"/>
    </source>
</evidence>
<evidence type="ECO:0000256" key="8">
    <source>
        <dbReference type="ARBA" id="ARBA00023143"/>
    </source>
</evidence>
<comment type="function">
    <text evidence="9">The M ring may be actively involved in energy transduction.</text>
</comment>
<evidence type="ECO:0000256" key="3">
    <source>
        <dbReference type="ARBA" id="ARBA00007971"/>
    </source>
</evidence>
<evidence type="ECO:0000259" key="12">
    <source>
        <dbReference type="Pfam" id="PF01514"/>
    </source>
</evidence>
<feature type="domain" description="Flagellar M-ring N-terminal" evidence="12">
    <location>
        <begin position="59"/>
        <end position="231"/>
    </location>
</feature>
<organism evidence="14 15">
    <name type="scientific">Leptothrix discophora</name>
    <dbReference type="NCBI Taxonomy" id="89"/>
    <lineage>
        <taxon>Bacteria</taxon>
        <taxon>Pseudomonadati</taxon>
        <taxon>Pseudomonadota</taxon>
        <taxon>Betaproteobacteria</taxon>
        <taxon>Burkholderiales</taxon>
        <taxon>Sphaerotilaceae</taxon>
        <taxon>Leptothrix</taxon>
    </lineage>
</organism>
<dbReference type="Pfam" id="PF08345">
    <property type="entry name" value="YscJ_FliF_C"/>
    <property type="match status" value="1"/>
</dbReference>
<feature type="region of interest" description="Disordered" evidence="10">
    <location>
        <begin position="288"/>
        <end position="368"/>
    </location>
</feature>
<reference evidence="14 15" key="1">
    <citation type="submission" date="2023-08" db="EMBL/GenBank/DDBJ databases">
        <authorList>
            <person name="Roldan D.M."/>
            <person name="Menes R.J."/>
        </authorList>
    </citation>
    <scope>NUCLEOTIDE SEQUENCE [LARGE SCALE GENOMIC DNA]</scope>
    <source>
        <strain evidence="14 15">CCM 2812</strain>
    </source>
</reference>
<dbReference type="InterPro" id="IPR043427">
    <property type="entry name" value="YscJ/FliF"/>
</dbReference>
<evidence type="ECO:0000256" key="11">
    <source>
        <dbReference type="SAM" id="Phobius"/>
    </source>
</evidence>
<evidence type="ECO:0000259" key="13">
    <source>
        <dbReference type="Pfam" id="PF08345"/>
    </source>
</evidence>
<evidence type="ECO:0000256" key="5">
    <source>
        <dbReference type="ARBA" id="ARBA00022692"/>
    </source>
</evidence>
<dbReference type="InterPro" id="IPR045851">
    <property type="entry name" value="AMP-bd_C_sf"/>
</dbReference>
<feature type="domain" description="Flagellar M-ring C-terminal" evidence="13">
    <location>
        <begin position="271"/>
        <end position="450"/>
    </location>
</feature>
<protein>
    <recommendedName>
        <fullName evidence="9">Flagellar M-ring protein</fullName>
    </recommendedName>
</protein>
<dbReference type="PIRSF" id="PIRSF004862">
    <property type="entry name" value="FliF"/>
    <property type="match status" value="1"/>
</dbReference>
<keyword evidence="14" id="KW-0282">Flagellum</keyword>
<keyword evidence="6 11" id="KW-1133">Transmembrane helix</keyword>
<keyword evidence="14" id="KW-0966">Cell projection</keyword>
<evidence type="ECO:0000313" key="15">
    <source>
        <dbReference type="Proteomes" id="UP001235760"/>
    </source>
</evidence>
<dbReference type="Gene3D" id="3.30.300.30">
    <property type="match status" value="1"/>
</dbReference>
<dbReference type="InterPro" id="IPR013556">
    <property type="entry name" value="Flag_M-ring_C"/>
</dbReference>
<dbReference type="PANTHER" id="PTHR30046">
    <property type="entry name" value="FLAGELLAR M-RING PROTEIN"/>
    <property type="match status" value="1"/>
</dbReference>
<keyword evidence="5 11" id="KW-0812">Transmembrane</keyword>
<dbReference type="PRINTS" id="PR01009">
    <property type="entry name" value="FLGMRINGFLIF"/>
</dbReference>
<dbReference type="InterPro" id="IPR006182">
    <property type="entry name" value="FliF_N_dom"/>
</dbReference>
<dbReference type="Proteomes" id="UP001235760">
    <property type="component" value="Unassembled WGS sequence"/>
</dbReference>
<feature type="transmembrane region" description="Helical" evidence="11">
    <location>
        <begin position="36"/>
        <end position="55"/>
    </location>
</feature>
<dbReference type="RefSeq" id="WP_305750581.1">
    <property type="nucleotide sequence ID" value="NZ_JAUZEE010000008.1"/>
</dbReference>
<evidence type="ECO:0000256" key="6">
    <source>
        <dbReference type="ARBA" id="ARBA00022989"/>
    </source>
</evidence>
<evidence type="ECO:0000256" key="2">
    <source>
        <dbReference type="ARBA" id="ARBA00004651"/>
    </source>
</evidence>
<comment type="subcellular location">
    <subcellularLocation>
        <location evidence="1 9">Bacterial flagellum basal body</location>
    </subcellularLocation>
    <subcellularLocation>
        <location evidence="2">Cell membrane</location>
        <topology evidence="2">Multi-pass membrane protein</topology>
    </subcellularLocation>
</comment>